<dbReference type="Proteomes" id="UP000007148">
    <property type="component" value="Unassembled WGS sequence"/>
</dbReference>
<feature type="transmembrane region" description="Helical" evidence="6">
    <location>
        <begin position="470"/>
        <end position="487"/>
    </location>
</feature>
<feature type="transmembrane region" description="Helical" evidence="6">
    <location>
        <begin position="161"/>
        <end position="191"/>
    </location>
</feature>
<evidence type="ECO:0000256" key="2">
    <source>
        <dbReference type="ARBA" id="ARBA00010323"/>
    </source>
</evidence>
<dbReference type="OrthoDB" id="420606at2759"/>
<feature type="transmembrane region" description="Helical" evidence="6">
    <location>
        <begin position="370"/>
        <end position="390"/>
    </location>
</feature>
<keyword evidence="5 6" id="KW-0472">Membrane</keyword>
<comment type="caution">
    <text evidence="7">The sequence shown here is derived from an EMBL/GenBank/DDBJ whole genome shotgun (WGS) entry which is preliminary data.</text>
</comment>
<feature type="transmembrane region" description="Helical" evidence="6">
    <location>
        <begin position="438"/>
        <end position="464"/>
    </location>
</feature>
<dbReference type="PANTHER" id="PTHR13285">
    <property type="entry name" value="ACYLTRANSFERASE"/>
    <property type="match status" value="1"/>
</dbReference>
<dbReference type="PANTHER" id="PTHR13285:SF18">
    <property type="entry name" value="PROTEIN-CYSTEINE N-PALMITOYLTRANSFERASE RASP"/>
    <property type="match status" value="1"/>
</dbReference>
<keyword evidence="4 6" id="KW-1133">Transmembrane helix</keyword>
<accession>G4TC67</accession>
<dbReference type="GO" id="GO:0008374">
    <property type="term" value="F:O-acyltransferase activity"/>
    <property type="evidence" value="ECO:0007669"/>
    <property type="project" value="TreeGrafter"/>
</dbReference>
<name>G4TC67_SERID</name>
<organism evidence="7 8">
    <name type="scientific">Serendipita indica (strain DSM 11827)</name>
    <name type="common">Root endophyte fungus</name>
    <name type="synonym">Piriformospora indica</name>
    <dbReference type="NCBI Taxonomy" id="1109443"/>
    <lineage>
        <taxon>Eukaryota</taxon>
        <taxon>Fungi</taxon>
        <taxon>Dikarya</taxon>
        <taxon>Basidiomycota</taxon>
        <taxon>Agaricomycotina</taxon>
        <taxon>Agaricomycetes</taxon>
        <taxon>Sebacinales</taxon>
        <taxon>Serendipitaceae</taxon>
        <taxon>Serendipita</taxon>
    </lineage>
</organism>
<dbReference type="STRING" id="1109443.G4TC67"/>
<feature type="transmembrane region" description="Helical" evidence="6">
    <location>
        <begin position="120"/>
        <end position="141"/>
    </location>
</feature>
<dbReference type="HOGENOM" id="CLU_021430_1_1_1"/>
<evidence type="ECO:0000256" key="4">
    <source>
        <dbReference type="ARBA" id="ARBA00022989"/>
    </source>
</evidence>
<keyword evidence="8" id="KW-1185">Reference proteome</keyword>
<dbReference type="FunCoup" id="G4TC67">
    <property type="interactions" value="126"/>
</dbReference>
<evidence type="ECO:0000313" key="8">
    <source>
        <dbReference type="Proteomes" id="UP000007148"/>
    </source>
</evidence>
<dbReference type="Pfam" id="PF03062">
    <property type="entry name" value="MBOAT"/>
    <property type="match status" value="1"/>
</dbReference>
<dbReference type="AlphaFoldDB" id="G4TC67"/>
<dbReference type="GO" id="GO:0005783">
    <property type="term" value="C:endoplasmic reticulum"/>
    <property type="evidence" value="ECO:0007669"/>
    <property type="project" value="TreeGrafter"/>
</dbReference>
<feature type="transmembrane region" description="Helical" evidence="6">
    <location>
        <begin position="333"/>
        <end position="358"/>
    </location>
</feature>
<feature type="transmembrane region" description="Helical" evidence="6">
    <location>
        <begin position="507"/>
        <end position="526"/>
    </location>
</feature>
<evidence type="ECO:0000256" key="1">
    <source>
        <dbReference type="ARBA" id="ARBA00004141"/>
    </source>
</evidence>
<evidence type="ECO:0000313" key="7">
    <source>
        <dbReference type="EMBL" id="CCA68899.1"/>
    </source>
</evidence>
<keyword evidence="3 6" id="KW-0812">Transmembrane</keyword>
<feature type="transmembrane region" description="Helical" evidence="6">
    <location>
        <begin position="203"/>
        <end position="224"/>
    </location>
</feature>
<dbReference type="InterPro" id="IPR004299">
    <property type="entry name" value="MBOAT_fam"/>
</dbReference>
<dbReference type="OMA" id="GWHRSYN"/>
<sequence>MSDSPNGMRERDARPAALNLSEDSKKFSLVSLTVQTPTSQQAPGTITRTPPPARWNTPEFIIYGVLFVIVFPMMVYSPMQLSLESHPNYHLFKHKLSKGWIPGRLVDNSDSQYRSIRGNLLNLTLLALAHLGLSRLYGLLASSFGSRATGKKSDNLHRIPFMAMFAVALVIGLHGASSLKVFAIIGGNYFLAKQLGGSRIAPLILWTVNIMVLLCNEIYDGYSFSSVHSSLGFLDGYRGFYPRWHISFNITMLRLLSFAMDYHWAKTNSTSHSPVPLNIRQRTSTSHHLANYNFVNYVAYTLYPPLYIAGPIMTFNDFYWQLRRPIYIKRDALLSYAIRFLICLLTMETILHYMYMVAIKDTKAWNGDSLMQLCMIGFWNLIIVWLKLLIPWRFFRLWALADGMEPTENMIRCMANNYTVAGFWRGWHRSYNQWLIRYIYVPLGGSSNVILATLVSFTFVALWHDLQLRLLVWGWLLTLFILPEMILGRVFNAKQYGGYWWYRHLRALGGVGNILMLMIANLVGFVMGLDGVQYLFGQLVGSWDGVGFLLVVVACLWIGVQFMLEYREEERRRGIYRKC</sequence>
<feature type="transmembrane region" description="Helical" evidence="6">
    <location>
        <begin position="60"/>
        <end position="79"/>
    </location>
</feature>
<dbReference type="EMBL" id="CAFZ01000042">
    <property type="protein sequence ID" value="CCA68899.1"/>
    <property type="molecule type" value="Genomic_DNA"/>
</dbReference>
<dbReference type="eggNOG" id="KOG3860">
    <property type="taxonomic scope" value="Eukaryota"/>
</dbReference>
<feature type="transmembrane region" description="Helical" evidence="6">
    <location>
        <begin position="546"/>
        <end position="564"/>
    </location>
</feature>
<comment type="subcellular location">
    <subcellularLocation>
        <location evidence="1">Membrane</location>
        <topology evidence="1">Multi-pass membrane protein</topology>
    </subcellularLocation>
</comment>
<gene>
    <name evidence="7" type="ORF">PIIN_02759</name>
</gene>
<protein>
    <submittedName>
        <fullName evidence="7">Probable GUP1-Multimembrane-spanning protein essential for proton symport of glycerol</fullName>
    </submittedName>
</protein>
<dbReference type="GO" id="GO:0006506">
    <property type="term" value="P:GPI anchor biosynthetic process"/>
    <property type="evidence" value="ECO:0007669"/>
    <property type="project" value="TreeGrafter"/>
</dbReference>
<proteinExistence type="inferred from homology"/>
<dbReference type="InParanoid" id="G4TC67"/>
<dbReference type="InterPro" id="IPR051085">
    <property type="entry name" value="MB_O-acyltransferase"/>
</dbReference>
<reference evidence="7 8" key="1">
    <citation type="journal article" date="2011" name="PLoS Pathog.">
        <title>Endophytic Life Strategies Decoded by Genome and Transcriptome Analyses of the Mutualistic Root Symbiont Piriformospora indica.</title>
        <authorList>
            <person name="Zuccaro A."/>
            <person name="Lahrmann U."/>
            <person name="Guldener U."/>
            <person name="Langen G."/>
            <person name="Pfiffi S."/>
            <person name="Biedenkopf D."/>
            <person name="Wong P."/>
            <person name="Samans B."/>
            <person name="Grimm C."/>
            <person name="Basiewicz M."/>
            <person name="Murat C."/>
            <person name="Martin F."/>
            <person name="Kogel K.H."/>
        </authorList>
    </citation>
    <scope>NUCLEOTIDE SEQUENCE [LARGE SCALE GENOMIC DNA]</scope>
    <source>
        <strain evidence="7 8">DSM 11827</strain>
    </source>
</reference>
<comment type="similarity">
    <text evidence="2">Belongs to the membrane-bound acyltransferase family.</text>
</comment>
<evidence type="ECO:0000256" key="6">
    <source>
        <dbReference type="SAM" id="Phobius"/>
    </source>
</evidence>
<dbReference type="GO" id="GO:0016020">
    <property type="term" value="C:membrane"/>
    <property type="evidence" value="ECO:0007669"/>
    <property type="project" value="UniProtKB-SubCell"/>
</dbReference>
<evidence type="ECO:0000256" key="3">
    <source>
        <dbReference type="ARBA" id="ARBA00022692"/>
    </source>
</evidence>
<evidence type="ECO:0000256" key="5">
    <source>
        <dbReference type="ARBA" id="ARBA00023136"/>
    </source>
</evidence>